<dbReference type="Proteomes" id="UP000886653">
    <property type="component" value="Unassembled WGS sequence"/>
</dbReference>
<evidence type="ECO:0000313" key="2">
    <source>
        <dbReference type="Proteomes" id="UP000886653"/>
    </source>
</evidence>
<reference evidence="1" key="1">
    <citation type="submission" date="2013-11" db="EMBL/GenBank/DDBJ databases">
        <title>Genome sequence of the fusiform rust pathogen reveals effectors for host alternation and coevolution with pine.</title>
        <authorList>
            <consortium name="DOE Joint Genome Institute"/>
            <person name="Smith K."/>
            <person name="Pendleton A."/>
            <person name="Kubisiak T."/>
            <person name="Anderson C."/>
            <person name="Salamov A."/>
            <person name="Aerts A."/>
            <person name="Riley R."/>
            <person name="Clum A."/>
            <person name="Lindquist E."/>
            <person name="Ence D."/>
            <person name="Campbell M."/>
            <person name="Kronenberg Z."/>
            <person name="Feau N."/>
            <person name="Dhillon B."/>
            <person name="Hamelin R."/>
            <person name="Burleigh J."/>
            <person name="Smith J."/>
            <person name="Yandell M."/>
            <person name="Nelson C."/>
            <person name="Grigoriev I."/>
            <person name="Davis J."/>
        </authorList>
    </citation>
    <scope>NUCLEOTIDE SEQUENCE</scope>
    <source>
        <strain evidence="1">G11</strain>
    </source>
</reference>
<name>A0A9P6TB32_9BASI</name>
<dbReference type="EMBL" id="MU167300">
    <property type="protein sequence ID" value="KAG0144218.1"/>
    <property type="molecule type" value="Genomic_DNA"/>
</dbReference>
<dbReference type="AlphaFoldDB" id="A0A9P6TB32"/>
<comment type="caution">
    <text evidence="1">The sequence shown here is derived from an EMBL/GenBank/DDBJ whole genome shotgun (WGS) entry which is preliminary data.</text>
</comment>
<protein>
    <submittedName>
        <fullName evidence="1">Uncharacterized protein</fullName>
    </submittedName>
</protein>
<sequence length="229" mass="26252">MTYQVPTASLRQIVKEKISINSFSPTSMTRKSPTLTTFLARIPNGRRLAVHHASRCFPDSKQLQLLIVPFVVGLRKRNPKKMHFVTIAKIFVESKIANGKTMDRSMMVSTLHLYPPFRAVNLASLKMKPQDQDTGDDLRLLKQLLSLFPHQTLKICSDKAKLVGIDRTHFFIDDHMIDGVHFHSFLFSSCKAFIILYPLETFDLIEHLTLDAPQKKNDCFKYVLSSCRM</sequence>
<proteinExistence type="predicted"/>
<accession>A0A9P6TB32</accession>
<gene>
    <name evidence="1" type="ORF">CROQUDRAFT_640200</name>
</gene>
<organism evidence="1 2">
    <name type="scientific">Cronartium quercuum f. sp. fusiforme G11</name>
    <dbReference type="NCBI Taxonomy" id="708437"/>
    <lineage>
        <taxon>Eukaryota</taxon>
        <taxon>Fungi</taxon>
        <taxon>Dikarya</taxon>
        <taxon>Basidiomycota</taxon>
        <taxon>Pucciniomycotina</taxon>
        <taxon>Pucciniomycetes</taxon>
        <taxon>Pucciniales</taxon>
        <taxon>Coleosporiaceae</taxon>
        <taxon>Cronartium</taxon>
    </lineage>
</organism>
<keyword evidence="2" id="KW-1185">Reference proteome</keyword>
<evidence type="ECO:0000313" key="1">
    <source>
        <dbReference type="EMBL" id="KAG0144218.1"/>
    </source>
</evidence>